<sequence>MPEGLILFSTMICDIVEQFTTADTVIMGKATYGACCVDDFTAKALRVDLLIHYGHSCLIPVDQMSDIKLQVNCVNWVMIRGVKIPQSRPLSPGEVLGCTAPTIREVDALVYLGYGRFHLQAAMIANPNLKTFKEHLIKFPVYNLPYTGGEEIIPDIRNFGELHRSKPLMIPFRSLASPSPGLASDVFALGAVGNRY</sequence>
<keyword evidence="16" id="KW-1185">Reference proteome</keyword>
<evidence type="ECO:0000256" key="14">
    <source>
        <dbReference type="ARBA" id="ARBA00048403"/>
    </source>
</evidence>
<proteinExistence type="inferred from homology"/>
<keyword evidence="9" id="KW-0408">Iron</keyword>
<evidence type="ECO:0000256" key="5">
    <source>
        <dbReference type="ARBA" id="ARBA00021915"/>
    </source>
</evidence>
<evidence type="ECO:0000256" key="8">
    <source>
        <dbReference type="ARBA" id="ARBA00022723"/>
    </source>
</evidence>
<dbReference type="GO" id="GO:0046872">
    <property type="term" value="F:metal ion binding"/>
    <property type="evidence" value="ECO:0007669"/>
    <property type="project" value="UniProtKB-KW"/>
</dbReference>
<evidence type="ECO:0000313" key="15">
    <source>
        <dbReference type="EMBL" id="CAH1396924.1"/>
    </source>
</evidence>
<evidence type="ECO:0000256" key="3">
    <source>
        <dbReference type="ARBA" id="ARBA00010173"/>
    </source>
</evidence>
<dbReference type="Pfam" id="PF01866">
    <property type="entry name" value="Diphthamide_syn"/>
    <property type="match status" value="2"/>
</dbReference>
<evidence type="ECO:0000256" key="2">
    <source>
        <dbReference type="ARBA" id="ARBA00005156"/>
    </source>
</evidence>
<dbReference type="InterPro" id="IPR042263">
    <property type="entry name" value="DPH1/DPH2_1"/>
</dbReference>
<gene>
    <name evidence="15" type="ORF">NEZAVI_LOCUS6881</name>
</gene>
<protein>
    <recommendedName>
        <fullName evidence="5">2-(3-amino-3-carboxypropyl)histidine synthase subunit 1</fullName>
        <ecNumber evidence="4">2.5.1.108</ecNumber>
    </recommendedName>
    <alternativeName>
        <fullName evidence="12">Diphthamide biosynthesis protein 1</fullName>
    </alternativeName>
    <alternativeName>
        <fullName evidence="13">Diphtheria toxin resistance protein 1</fullName>
    </alternativeName>
    <alternativeName>
        <fullName evidence="11">S-adenosyl-L-methionine:L-histidine 3-amino-3-carboxypropyltransferase 1</fullName>
    </alternativeName>
</protein>
<evidence type="ECO:0000256" key="4">
    <source>
        <dbReference type="ARBA" id="ARBA00012221"/>
    </source>
</evidence>
<name>A0A9P0MJF1_NEZVI</name>
<dbReference type="PANTHER" id="PTHR10762">
    <property type="entry name" value="DIPHTHAMIDE BIOSYNTHESIS PROTEIN"/>
    <property type="match status" value="1"/>
</dbReference>
<evidence type="ECO:0000256" key="13">
    <source>
        <dbReference type="ARBA" id="ARBA00032789"/>
    </source>
</evidence>
<dbReference type="OrthoDB" id="1649088at2759"/>
<dbReference type="Proteomes" id="UP001152798">
    <property type="component" value="Chromosome 3"/>
</dbReference>
<evidence type="ECO:0000313" key="16">
    <source>
        <dbReference type="Proteomes" id="UP001152798"/>
    </source>
</evidence>
<evidence type="ECO:0000256" key="6">
    <source>
        <dbReference type="ARBA" id="ARBA00022679"/>
    </source>
</evidence>
<keyword evidence="6" id="KW-0808">Transferase</keyword>
<keyword evidence="7" id="KW-0949">S-adenosyl-L-methionine</keyword>
<evidence type="ECO:0000256" key="11">
    <source>
        <dbReference type="ARBA" id="ARBA00031690"/>
    </source>
</evidence>
<dbReference type="NCBIfam" id="TIGR00322">
    <property type="entry name" value="diphth2_R"/>
    <property type="match status" value="1"/>
</dbReference>
<comment type="similarity">
    <text evidence="3">Belongs to the DPH1/DPH2 family. DPH1 subfamily.</text>
</comment>
<evidence type="ECO:0000256" key="12">
    <source>
        <dbReference type="ARBA" id="ARBA00032574"/>
    </source>
</evidence>
<dbReference type="InterPro" id="IPR016435">
    <property type="entry name" value="DPH1/DPH2"/>
</dbReference>
<dbReference type="PANTHER" id="PTHR10762:SF1">
    <property type="entry name" value="2-(3-AMINO-3-CARBOXYPROPYL)HISTIDINE SYNTHASE SUBUNIT 1"/>
    <property type="match status" value="1"/>
</dbReference>
<evidence type="ECO:0000256" key="10">
    <source>
        <dbReference type="ARBA" id="ARBA00023014"/>
    </source>
</evidence>
<dbReference type="EC" id="2.5.1.108" evidence="4"/>
<evidence type="ECO:0000256" key="7">
    <source>
        <dbReference type="ARBA" id="ARBA00022691"/>
    </source>
</evidence>
<dbReference type="AlphaFoldDB" id="A0A9P0MJF1"/>
<evidence type="ECO:0000256" key="9">
    <source>
        <dbReference type="ARBA" id="ARBA00023004"/>
    </source>
</evidence>
<dbReference type="FunFam" id="3.40.50.11840:FF:000001">
    <property type="entry name" value="2-(3-amino-3-carboxypropyl)histidine synthase subunit 1"/>
    <property type="match status" value="1"/>
</dbReference>
<organism evidence="15 16">
    <name type="scientific">Nezara viridula</name>
    <name type="common">Southern green stink bug</name>
    <name type="synonym">Cimex viridulus</name>
    <dbReference type="NCBI Taxonomy" id="85310"/>
    <lineage>
        <taxon>Eukaryota</taxon>
        <taxon>Metazoa</taxon>
        <taxon>Ecdysozoa</taxon>
        <taxon>Arthropoda</taxon>
        <taxon>Hexapoda</taxon>
        <taxon>Insecta</taxon>
        <taxon>Pterygota</taxon>
        <taxon>Neoptera</taxon>
        <taxon>Paraneoptera</taxon>
        <taxon>Hemiptera</taxon>
        <taxon>Heteroptera</taxon>
        <taxon>Panheteroptera</taxon>
        <taxon>Pentatomomorpha</taxon>
        <taxon>Pentatomoidea</taxon>
        <taxon>Pentatomidae</taxon>
        <taxon>Pentatominae</taxon>
        <taxon>Nezara</taxon>
    </lineage>
</organism>
<accession>A0A9P0MJF1</accession>
<dbReference type="GO" id="GO:0017183">
    <property type="term" value="P:protein histidyl modification to diphthamide"/>
    <property type="evidence" value="ECO:0007669"/>
    <property type="project" value="InterPro"/>
</dbReference>
<reference evidence="15" key="1">
    <citation type="submission" date="2022-01" db="EMBL/GenBank/DDBJ databases">
        <authorList>
            <person name="King R."/>
        </authorList>
    </citation>
    <scope>NUCLEOTIDE SEQUENCE</scope>
</reference>
<evidence type="ECO:0000256" key="1">
    <source>
        <dbReference type="ARBA" id="ARBA00001966"/>
    </source>
</evidence>
<keyword evidence="10" id="KW-0411">Iron-sulfur</keyword>
<dbReference type="SFLD" id="SFLDS00032">
    <property type="entry name" value="Radical_SAM_3-amino-3-carboxyp"/>
    <property type="match status" value="1"/>
</dbReference>
<keyword evidence="8" id="KW-0479">Metal-binding</keyword>
<comment type="pathway">
    <text evidence="2">Protein modification; peptidyl-diphthamide biosynthesis.</text>
</comment>
<comment type="cofactor">
    <cofactor evidence="1">
        <name>[4Fe-4S] cluster</name>
        <dbReference type="ChEBI" id="CHEBI:49883"/>
    </cofactor>
</comment>
<dbReference type="EMBL" id="OV725079">
    <property type="protein sequence ID" value="CAH1396924.1"/>
    <property type="molecule type" value="Genomic_DNA"/>
</dbReference>
<dbReference type="GO" id="GO:0090560">
    <property type="term" value="F:2-(3-amino-3-carboxypropyl)histidine synthase activity"/>
    <property type="evidence" value="ECO:0007669"/>
    <property type="project" value="UniProtKB-EC"/>
</dbReference>
<dbReference type="GO" id="GO:0051536">
    <property type="term" value="F:iron-sulfur cluster binding"/>
    <property type="evidence" value="ECO:0007669"/>
    <property type="project" value="UniProtKB-KW"/>
</dbReference>
<dbReference type="Gene3D" id="3.40.50.11840">
    <property type="entry name" value="Diphthamide synthesis DPH1/DPH2 domain 1"/>
    <property type="match status" value="1"/>
</dbReference>
<comment type="catalytic activity">
    <reaction evidence="14">
        <text>L-histidyl-[translation elongation factor 2] + S-adenosyl-L-methionine = 2-[(3S)-amino-3-carboxypropyl]-L-histidyl-[translation elongation factor 2] + S-methyl-5'-thioadenosine + H(+)</text>
        <dbReference type="Rhea" id="RHEA:36783"/>
        <dbReference type="Rhea" id="RHEA-COMP:9748"/>
        <dbReference type="Rhea" id="RHEA-COMP:9749"/>
        <dbReference type="ChEBI" id="CHEBI:15378"/>
        <dbReference type="ChEBI" id="CHEBI:17509"/>
        <dbReference type="ChEBI" id="CHEBI:29979"/>
        <dbReference type="ChEBI" id="CHEBI:59789"/>
        <dbReference type="ChEBI" id="CHEBI:73995"/>
        <dbReference type="EC" id="2.5.1.108"/>
    </reaction>
</comment>